<name>A0A0U5BEH3_9BACL</name>
<dbReference type="Proteomes" id="UP000217696">
    <property type="component" value="Chromosome"/>
</dbReference>
<keyword evidence="6" id="KW-1185">Reference proteome</keyword>
<dbReference type="InterPro" id="IPR004447">
    <property type="entry name" value="Peptidase_S41A"/>
</dbReference>
<dbReference type="Gene3D" id="2.30.42.10">
    <property type="match status" value="1"/>
</dbReference>
<dbReference type="Pfam" id="PF03572">
    <property type="entry name" value="Peptidase_S41"/>
    <property type="match status" value="1"/>
</dbReference>
<dbReference type="GO" id="GO:0030288">
    <property type="term" value="C:outer membrane-bounded periplasmic space"/>
    <property type="evidence" value="ECO:0007669"/>
    <property type="project" value="TreeGrafter"/>
</dbReference>
<dbReference type="InterPro" id="IPR001478">
    <property type="entry name" value="PDZ"/>
</dbReference>
<dbReference type="PANTHER" id="PTHR32060">
    <property type="entry name" value="TAIL-SPECIFIC PROTEASE"/>
    <property type="match status" value="1"/>
</dbReference>
<dbReference type="CDD" id="cd07560">
    <property type="entry name" value="Peptidase_S41_CPP"/>
    <property type="match status" value="1"/>
</dbReference>
<proteinExistence type="inferred from homology"/>
<evidence type="ECO:0000256" key="4">
    <source>
        <dbReference type="ARBA" id="ARBA00022825"/>
    </source>
</evidence>
<keyword evidence="3 5" id="KW-0378">Hydrolase</keyword>
<reference evidence="5 6" key="1">
    <citation type="submission" date="2015-12" db="EMBL/GenBank/DDBJ databases">
        <title>Genome sequence of Aneurinibacillus soli.</title>
        <authorList>
            <person name="Lee J.S."/>
            <person name="Lee K.C."/>
            <person name="Kim K.K."/>
            <person name="Lee B.W."/>
        </authorList>
    </citation>
    <scope>NUCLEOTIDE SEQUENCE [LARGE SCALE GENOMIC DNA]</scope>
    <source>
        <strain evidence="5 6">CB4</strain>
    </source>
</reference>
<evidence type="ECO:0000256" key="1">
    <source>
        <dbReference type="ARBA" id="ARBA00009179"/>
    </source>
</evidence>
<evidence type="ECO:0000313" key="5">
    <source>
        <dbReference type="EMBL" id="BAU26542.1"/>
    </source>
</evidence>
<dbReference type="KEGG" id="asoc:CB4_00669"/>
<dbReference type="GO" id="GO:0006508">
    <property type="term" value="P:proteolysis"/>
    <property type="evidence" value="ECO:0007669"/>
    <property type="project" value="UniProtKB-KW"/>
</dbReference>
<accession>A0A0U5BEH3</accession>
<keyword evidence="4" id="KW-0720">Serine protease</keyword>
<dbReference type="GO" id="GO:0008236">
    <property type="term" value="F:serine-type peptidase activity"/>
    <property type="evidence" value="ECO:0007669"/>
    <property type="project" value="UniProtKB-KW"/>
</dbReference>
<dbReference type="PANTHER" id="PTHR32060:SF30">
    <property type="entry name" value="CARBOXY-TERMINAL PROCESSING PROTEASE CTPA"/>
    <property type="match status" value="1"/>
</dbReference>
<dbReference type="NCBIfam" id="TIGR00225">
    <property type="entry name" value="prc"/>
    <property type="match status" value="1"/>
</dbReference>
<dbReference type="InterPro" id="IPR036034">
    <property type="entry name" value="PDZ_sf"/>
</dbReference>
<protein>
    <submittedName>
        <fullName evidence="5">Putative CtpA-like serine protease</fullName>
        <ecNumber evidence="5">3.4.21.-</ecNumber>
    </submittedName>
</protein>
<dbReference type="InterPro" id="IPR012854">
    <property type="entry name" value="Cu_amine_oxidase-like_N"/>
</dbReference>
<dbReference type="EC" id="3.4.21.-" evidence="5"/>
<dbReference type="GO" id="GO:0007165">
    <property type="term" value="P:signal transduction"/>
    <property type="evidence" value="ECO:0007669"/>
    <property type="project" value="TreeGrafter"/>
</dbReference>
<dbReference type="Gene3D" id="3.30.750.44">
    <property type="match status" value="1"/>
</dbReference>
<dbReference type="Gene3D" id="3.90.226.10">
    <property type="entry name" value="2-enoyl-CoA Hydratase, Chain A, domain 1"/>
    <property type="match status" value="1"/>
</dbReference>
<dbReference type="SMART" id="SM00245">
    <property type="entry name" value="TSPc"/>
    <property type="match status" value="1"/>
</dbReference>
<gene>
    <name evidence="5" type="ORF">CB4_00669</name>
</gene>
<dbReference type="InterPro" id="IPR029045">
    <property type="entry name" value="ClpP/crotonase-like_dom_sf"/>
</dbReference>
<evidence type="ECO:0000256" key="2">
    <source>
        <dbReference type="ARBA" id="ARBA00022670"/>
    </source>
</evidence>
<evidence type="ECO:0000313" key="6">
    <source>
        <dbReference type="Proteomes" id="UP000217696"/>
    </source>
</evidence>
<dbReference type="Pfam" id="PF17820">
    <property type="entry name" value="PDZ_6"/>
    <property type="match status" value="1"/>
</dbReference>
<sequence length="487" mass="53259">MTNYVMRKRVATTALAGAIIWTAAFGTAPVWAQDVTANAYTEQEARIHEVLQKILNGHVNNNLDIKKLTDGAIRGIVAETGDPYTAYFTDDEFTNFIGEVEGQFSGIGIYVAQRNQSFFVDSVVTDSPASKADLRSGDEIVVINGQKIAGKTIDEVTEEMKGQSGTQVELQVRRHNQLITKIVKREDMQTSPVDSIMLDGKIGYMTLYTFSYNIADVFKEQLARLQKDGMKSLIIDLRDNPGGHIEGAIDIADLFVEHGTLVNMVSRSGKKLSIPATGKGTAIPMVVLVNGNTASASEILTGALQDHGAARIMGTKTFGKGTVQEITPLDKGGVLKMTVEEYFSPNMHKINGIGLVPDDVVQNPNEQVVKAITYLTGATSLHLFADGKVSFSGFPPAVTPFAKQVNGRWYIALRPFAQAYGYRISWDGAKQQAALRIGETERKYAVQGNPHVRSENGMTWVALDQLDRDFTAISLEKKEAELLVHIK</sequence>
<dbReference type="EMBL" id="AP017312">
    <property type="protein sequence ID" value="BAU26542.1"/>
    <property type="molecule type" value="Genomic_DNA"/>
</dbReference>
<dbReference type="GO" id="GO:0004175">
    <property type="term" value="F:endopeptidase activity"/>
    <property type="evidence" value="ECO:0007669"/>
    <property type="project" value="TreeGrafter"/>
</dbReference>
<organism evidence="5 6">
    <name type="scientific">Aneurinibacillus soli</name>
    <dbReference type="NCBI Taxonomy" id="1500254"/>
    <lineage>
        <taxon>Bacteria</taxon>
        <taxon>Bacillati</taxon>
        <taxon>Bacillota</taxon>
        <taxon>Bacilli</taxon>
        <taxon>Bacillales</taxon>
        <taxon>Paenibacillaceae</taxon>
        <taxon>Aneurinibacillus group</taxon>
        <taxon>Aneurinibacillus</taxon>
    </lineage>
</organism>
<dbReference type="SMART" id="SM00228">
    <property type="entry name" value="PDZ"/>
    <property type="match status" value="1"/>
</dbReference>
<dbReference type="SUPFAM" id="SSF50156">
    <property type="entry name" value="PDZ domain-like"/>
    <property type="match status" value="1"/>
</dbReference>
<dbReference type="AlphaFoldDB" id="A0A0U5BEH3"/>
<dbReference type="CDD" id="cd06782">
    <property type="entry name" value="cpPDZ_CPP-like"/>
    <property type="match status" value="1"/>
</dbReference>
<comment type="similarity">
    <text evidence="1">Belongs to the peptidase S41A family.</text>
</comment>
<keyword evidence="2 5" id="KW-0645">Protease</keyword>
<dbReference type="PROSITE" id="PS50106">
    <property type="entry name" value="PDZ"/>
    <property type="match status" value="1"/>
</dbReference>
<dbReference type="InterPro" id="IPR005151">
    <property type="entry name" value="Tail-specific_protease"/>
</dbReference>
<dbReference type="SUPFAM" id="SSF52096">
    <property type="entry name" value="ClpP/crotonase"/>
    <property type="match status" value="1"/>
</dbReference>
<evidence type="ECO:0000256" key="3">
    <source>
        <dbReference type="ARBA" id="ARBA00022801"/>
    </source>
</evidence>
<dbReference type="Pfam" id="PF07833">
    <property type="entry name" value="Cu_amine_oxidN1"/>
    <property type="match status" value="1"/>
</dbReference>
<dbReference type="InterPro" id="IPR041489">
    <property type="entry name" value="PDZ_6"/>
</dbReference>